<dbReference type="Proteomes" id="UP001140234">
    <property type="component" value="Unassembled WGS sequence"/>
</dbReference>
<evidence type="ECO:0000313" key="1">
    <source>
        <dbReference type="EMBL" id="KAJ2763099.1"/>
    </source>
</evidence>
<gene>
    <name evidence="1" type="ORF">IWQ57_005640</name>
</gene>
<protein>
    <submittedName>
        <fullName evidence="1">Uncharacterized protein</fullName>
    </submittedName>
</protein>
<accession>A0ACC1JLX1</accession>
<name>A0ACC1JLX1_9FUNG</name>
<keyword evidence="2" id="KW-1185">Reference proteome</keyword>
<proteinExistence type="predicted"/>
<feature type="non-terminal residue" evidence="1">
    <location>
        <position position="160"/>
    </location>
</feature>
<evidence type="ECO:0000313" key="2">
    <source>
        <dbReference type="Proteomes" id="UP001140234"/>
    </source>
</evidence>
<reference evidence="1" key="1">
    <citation type="submission" date="2022-07" db="EMBL/GenBank/DDBJ databases">
        <title>Phylogenomic reconstructions and comparative analyses of Kickxellomycotina fungi.</title>
        <authorList>
            <person name="Reynolds N.K."/>
            <person name="Stajich J.E."/>
            <person name="Barry K."/>
            <person name="Grigoriev I.V."/>
            <person name="Crous P."/>
            <person name="Smith M.E."/>
        </authorList>
    </citation>
    <scope>NUCLEOTIDE SEQUENCE</scope>
    <source>
        <strain evidence="1">CBS 109366</strain>
    </source>
</reference>
<dbReference type="EMBL" id="JANBUJ010002815">
    <property type="protein sequence ID" value="KAJ2763099.1"/>
    <property type="molecule type" value="Genomic_DNA"/>
</dbReference>
<comment type="caution">
    <text evidence="1">The sequence shown here is derived from an EMBL/GenBank/DDBJ whole genome shotgun (WGS) entry which is preliminary data.</text>
</comment>
<organism evidence="1 2">
    <name type="scientific">Coemansia nantahalensis</name>
    <dbReference type="NCBI Taxonomy" id="2789366"/>
    <lineage>
        <taxon>Eukaryota</taxon>
        <taxon>Fungi</taxon>
        <taxon>Fungi incertae sedis</taxon>
        <taxon>Zoopagomycota</taxon>
        <taxon>Kickxellomycotina</taxon>
        <taxon>Kickxellomycetes</taxon>
        <taxon>Kickxellales</taxon>
        <taxon>Kickxellaceae</taxon>
        <taxon>Coemansia</taxon>
    </lineage>
</organism>
<sequence length="160" mass="17337">MLSFLSRAPQPAAADPAAILAEADGFLKKDDFEGALGKFDELCALPVQSPLPLLSRATCLLELKRYEAVVADCDKVLAFLNSDLAGHEGEGCTTVHSLALMRMAKAYKELGRLDDAKSALMRRNAIEHKLGRDNPGDAPTAEGAEEEQRLAEEWRKKGNA</sequence>